<dbReference type="GO" id="GO:0005634">
    <property type="term" value="C:nucleus"/>
    <property type="evidence" value="ECO:0007669"/>
    <property type="project" value="TreeGrafter"/>
</dbReference>
<dbReference type="RefSeq" id="XP_014149411.1">
    <property type="nucleotide sequence ID" value="XM_014293936.1"/>
</dbReference>
<dbReference type="InterPro" id="IPR001781">
    <property type="entry name" value="Znf_LIM"/>
</dbReference>
<dbReference type="Gene3D" id="2.10.110.10">
    <property type="entry name" value="Cysteine Rich Protein"/>
    <property type="match status" value="2"/>
</dbReference>
<dbReference type="Pfam" id="PF00412">
    <property type="entry name" value="LIM"/>
    <property type="match status" value="2"/>
</dbReference>
<evidence type="ECO:0000256" key="5">
    <source>
        <dbReference type="PROSITE-ProRule" id="PRU00125"/>
    </source>
</evidence>
<sequence length="159" mass="18061">MDAASDPNHVATCAKCRTSVLKSDISGACVVRQRKSLYYKLPYSFPCIHIHTSNITFKTCHSQCFTYQECDAGLRDTGTWHNQCFTCEECDAGLRDTGYFVHPDTNVLQCQKCHVKAVSPKCDKCEDYITDRTFEYAGKKYHESCFTCSTCNEMLCEKV</sequence>
<name>A0A0L0FFG0_9EUKA</name>
<dbReference type="SMART" id="SM00132">
    <property type="entry name" value="LIM"/>
    <property type="match status" value="2"/>
</dbReference>
<gene>
    <name evidence="7" type="ORF">SARC_11968</name>
</gene>
<dbReference type="EMBL" id="KQ243580">
    <property type="protein sequence ID" value="KNC75509.1"/>
    <property type="molecule type" value="Genomic_DNA"/>
</dbReference>
<dbReference type="PROSITE" id="PS50023">
    <property type="entry name" value="LIM_DOMAIN_2"/>
    <property type="match status" value="1"/>
</dbReference>
<dbReference type="GO" id="GO:0046872">
    <property type="term" value="F:metal ion binding"/>
    <property type="evidence" value="ECO:0007669"/>
    <property type="project" value="UniProtKB-KW"/>
</dbReference>
<evidence type="ECO:0000256" key="1">
    <source>
        <dbReference type="ARBA" id="ARBA00022723"/>
    </source>
</evidence>
<evidence type="ECO:0000313" key="8">
    <source>
        <dbReference type="Proteomes" id="UP000054560"/>
    </source>
</evidence>
<dbReference type="PANTHER" id="PTHR24205">
    <property type="entry name" value="FOUR AND A HALF LIM DOMAINS PROTEIN"/>
    <property type="match status" value="1"/>
</dbReference>
<dbReference type="SUPFAM" id="SSF57716">
    <property type="entry name" value="Glucocorticoid receptor-like (DNA-binding domain)"/>
    <property type="match status" value="1"/>
</dbReference>
<protein>
    <recommendedName>
        <fullName evidence="6">LIM zinc-binding domain-containing protein</fullName>
    </recommendedName>
</protein>
<organism evidence="7 8">
    <name type="scientific">Sphaeroforma arctica JP610</name>
    <dbReference type="NCBI Taxonomy" id="667725"/>
    <lineage>
        <taxon>Eukaryota</taxon>
        <taxon>Ichthyosporea</taxon>
        <taxon>Ichthyophonida</taxon>
        <taxon>Sphaeroforma</taxon>
    </lineage>
</organism>
<dbReference type="PROSITE" id="PS00478">
    <property type="entry name" value="LIM_DOMAIN_1"/>
    <property type="match status" value="1"/>
</dbReference>
<keyword evidence="2" id="KW-0677">Repeat</keyword>
<feature type="domain" description="LIM zinc-binding" evidence="6">
    <location>
        <begin position="120"/>
        <end position="159"/>
    </location>
</feature>
<keyword evidence="8" id="KW-1185">Reference proteome</keyword>
<dbReference type="STRING" id="667725.A0A0L0FFG0"/>
<dbReference type="GO" id="GO:0003712">
    <property type="term" value="F:transcription coregulator activity"/>
    <property type="evidence" value="ECO:0007669"/>
    <property type="project" value="TreeGrafter"/>
</dbReference>
<dbReference type="Proteomes" id="UP000054560">
    <property type="component" value="Unassembled WGS sequence"/>
</dbReference>
<dbReference type="PANTHER" id="PTHR24205:SF16">
    <property type="entry name" value="GH01042P-RELATED"/>
    <property type="match status" value="1"/>
</dbReference>
<keyword evidence="3 5" id="KW-0862">Zinc</keyword>
<proteinExistence type="predicted"/>
<dbReference type="AlphaFoldDB" id="A0A0L0FFG0"/>
<dbReference type="GeneID" id="25912472"/>
<evidence type="ECO:0000256" key="3">
    <source>
        <dbReference type="ARBA" id="ARBA00022833"/>
    </source>
</evidence>
<reference evidence="7 8" key="1">
    <citation type="submission" date="2011-02" db="EMBL/GenBank/DDBJ databases">
        <title>The Genome Sequence of Sphaeroforma arctica JP610.</title>
        <authorList>
            <consortium name="The Broad Institute Genome Sequencing Platform"/>
            <person name="Russ C."/>
            <person name="Cuomo C."/>
            <person name="Young S.K."/>
            <person name="Zeng Q."/>
            <person name="Gargeya S."/>
            <person name="Alvarado L."/>
            <person name="Berlin A."/>
            <person name="Chapman S.B."/>
            <person name="Chen Z."/>
            <person name="Freedman E."/>
            <person name="Gellesch M."/>
            <person name="Goldberg J."/>
            <person name="Griggs A."/>
            <person name="Gujja S."/>
            <person name="Heilman E."/>
            <person name="Heiman D."/>
            <person name="Howarth C."/>
            <person name="Mehta T."/>
            <person name="Neiman D."/>
            <person name="Pearson M."/>
            <person name="Roberts A."/>
            <person name="Saif S."/>
            <person name="Shea T."/>
            <person name="Shenoy N."/>
            <person name="Sisk P."/>
            <person name="Stolte C."/>
            <person name="Sykes S."/>
            <person name="White J."/>
            <person name="Yandava C."/>
            <person name="Burger G."/>
            <person name="Gray M.W."/>
            <person name="Holland P.W.H."/>
            <person name="King N."/>
            <person name="Lang F.B.F."/>
            <person name="Roger A.J."/>
            <person name="Ruiz-Trillo I."/>
            <person name="Haas B."/>
            <person name="Nusbaum C."/>
            <person name="Birren B."/>
        </authorList>
    </citation>
    <scope>NUCLEOTIDE SEQUENCE [LARGE SCALE GENOMIC DNA]</scope>
    <source>
        <strain evidence="7 8">JP610</strain>
    </source>
</reference>
<keyword evidence="1 5" id="KW-0479">Metal-binding</keyword>
<evidence type="ECO:0000256" key="2">
    <source>
        <dbReference type="ARBA" id="ARBA00022737"/>
    </source>
</evidence>
<keyword evidence="4 5" id="KW-0440">LIM domain</keyword>
<dbReference type="OrthoDB" id="274660at2759"/>
<evidence type="ECO:0000313" key="7">
    <source>
        <dbReference type="EMBL" id="KNC75509.1"/>
    </source>
</evidence>
<accession>A0A0L0FFG0</accession>
<evidence type="ECO:0000259" key="6">
    <source>
        <dbReference type="PROSITE" id="PS50023"/>
    </source>
</evidence>
<evidence type="ECO:0000256" key="4">
    <source>
        <dbReference type="ARBA" id="ARBA00023038"/>
    </source>
</evidence>